<keyword evidence="6" id="KW-1185">Reference proteome</keyword>
<dbReference type="InterPro" id="IPR000375">
    <property type="entry name" value="Dynamin_stalk"/>
</dbReference>
<dbReference type="GO" id="GO:0048312">
    <property type="term" value="P:intracellular distribution of mitochondria"/>
    <property type="evidence" value="ECO:0007669"/>
    <property type="project" value="TreeGrafter"/>
</dbReference>
<dbReference type="GO" id="GO:0008017">
    <property type="term" value="F:microtubule binding"/>
    <property type="evidence" value="ECO:0007669"/>
    <property type="project" value="TreeGrafter"/>
</dbReference>
<dbReference type="HOGENOM" id="CLU_008964_7_2_1"/>
<dbReference type="EMBL" id="DS995903">
    <property type="protein sequence ID" value="EEA21322.1"/>
    <property type="molecule type" value="Genomic_DNA"/>
</dbReference>
<accession>B6QMR6</accession>
<dbReference type="GO" id="GO:0016559">
    <property type="term" value="P:peroxisome fission"/>
    <property type="evidence" value="ECO:0007669"/>
    <property type="project" value="TreeGrafter"/>
</dbReference>
<dbReference type="InterPro" id="IPR001401">
    <property type="entry name" value="Dynamin_GTPase"/>
</dbReference>
<dbReference type="GO" id="GO:0005874">
    <property type="term" value="C:microtubule"/>
    <property type="evidence" value="ECO:0007669"/>
    <property type="project" value="TreeGrafter"/>
</dbReference>
<evidence type="ECO:0000313" key="6">
    <source>
        <dbReference type="Proteomes" id="UP000001294"/>
    </source>
</evidence>
<feature type="domain" description="Dynamin-type G" evidence="4">
    <location>
        <begin position="40"/>
        <end position="335"/>
    </location>
</feature>
<organism evidence="5 6">
    <name type="scientific">Talaromyces marneffei (strain ATCC 18224 / CBS 334.59 / QM 7333)</name>
    <name type="common">Penicillium marneffei</name>
    <dbReference type="NCBI Taxonomy" id="441960"/>
    <lineage>
        <taxon>Eukaryota</taxon>
        <taxon>Fungi</taxon>
        <taxon>Dikarya</taxon>
        <taxon>Ascomycota</taxon>
        <taxon>Pezizomycotina</taxon>
        <taxon>Eurotiomycetes</taxon>
        <taxon>Eurotiomycetidae</taxon>
        <taxon>Eurotiales</taxon>
        <taxon>Trichocomaceae</taxon>
        <taxon>Talaromyces</taxon>
        <taxon>Talaromyces sect. Talaromyces</taxon>
    </lineage>
</organism>
<dbReference type="InterPro" id="IPR027417">
    <property type="entry name" value="P-loop_NTPase"/>
</dbReference>
<name>B6QMR6_TALMQ</name>
<evidence type="ECO:0000256" key="2">
    <source>
        <dbReference type="ARBA" id="ARBA00023134"/>
    </source>
</evidence>
<dbReference type="PRINTS" id="PR00195">
    <property type="entry name" value="DYNAMIN"/>
</dbReference>
<evidence type="ECO:0000259" key="3">
    <source>
        <dbReference type="PROSITE" id="PS51388"/>
    </source>
</evidence>
<gene>
    <name evidence="5" type="ORF">PMAA_051320</name>
</gene>
<dbReference type="SUPFAM" id="SSF52540">
    <property type="entry name" value="P-loop containing nucleoside triphosphate hydrolases"/>
    <property type="match status" value="1"/>
</dbReference>
<dbReference type="InterPro" id="IPR045063">
    <property type="entry name" value="Dynamin_N"/>
</dbReference>
<dbReference type="Gene3D" id="3.40.50.300">
    <property type="entry name" value="P-loop containing nucleotide triphosphate hydrolases"/>
    <property type="match status" value="1"/>
</dbReference>
<dbReference type="PANTHER" id="PTHR11566">
    <property type="entry name" value="DYNAMIN"/>
    <property type="match status" value="1"/>
</dbReference>
<evidence type="ECO:0000313" key="5">
    <source>
        <dbReference type="EMBL" id="EEA21322.1"/>
    </source>
</evidence>
<proteinExistence type="predicted"/>
<dbReference type="Proteomes" id="UP000001294">
    <property type="component" value="Unassembled WGS sequence"/>
</dbReference>
<dbReference type="PROSITE" id="PS51388">
    <property type="entry name" value="GED"/>
    <property type="match status" value="1"/>
</dbReference>
<dbReference type="AlphaFoldDB" id="B6QMR6"/>
<dbReference type="GO" id="GO:0000266">
    <property type="term" value="P:mitochondrial fission"/>
    <property type="evidence" value="ECO:0007669"/>
    <property type="project" value="TreeGrafter"/>
</dbReference>
<keyword evidence="1" id="KW-0547">Nucleotide-binding</keyword>
<dbReference type="InterPro" id="IPR022812">
    <property type="entry name" value="Dynamin"/>
</dbReference>
<dbReference type="GO" id="GO:0016020">
    <property type="term" value="C:membrane"/>
    <property type="evidence" value="ECO:0007669"/>
    <property type="project" value="TreeGrafter"/>
</dbReference>
<dbReference type="SMART" id="SM00053">
    <property type="entry name" value="DYNc"/>
    <property type="match status" value="1"/>
</dbReference>
<dbReference type="VEuPathDB" id="FungiDB:PMAA_051320"/>
<dbReference type="GO" id="GO:0003924">
    <property type="term" value="F:GTPase activity"/>
    <property type="evidence" value="ECO:0007669"/>
    <property type="project" value="InterPro"/>
</dbReference>
<dbReference type="InterPro" id="IPR030381">
    <property type="entry name" value="G_DYNAMIN_dom"/>
</dbReference>
<dbReference type="GO" id="GO:0005739">
    <property type="term" value="C:mitochondrion"/>
    <property type="evidence" value="ECO:0007669"/>
    <property type="project" value="TreeGrafter"/>
</dbReference>
<dbReference type="GO" id="GO:0006897">
    <property type="term" value="P:endocytosis"/>
    <property type="evidence" value="ECO:0007669"/>
    <property type="project" value="TreeGrafter"/>
</dbReference>
<dbReference type="PANTHER" id="PTHR11566:SF21">
    <property type="entry name" value="DYNAMIN RELATED PROTEIN 1, ISOFORM A"/>
    <property type="match status" value="1"/>
</dbReference>
<dbReference type="Gene3D" id="1.20.120.1240">
    <property type="entry name" value="Dynamin, middle domain"/>
    <property type="match status" value="1"/>
</dbReference>
<keyword evidence="2" id="KW-0342">GTP-binding</keyword>
<dbReference type="FunFam" id="3.40.50.300:FF:001425">
    <property type="entry name" value="Dynamin GTPase, putative"/>
    <property type="match status" value="1"/>
</dbReference>
<sequence>MSTQKESTSPGALFSHLRTIKSSNRIKQIEKVRSNGVGELVALPQLAVCGDQSAGKSSVLEGITGIPFPRQEGLCTRFPTEIILCHSETSQQTTITASIRPHSSRTKEIQNTLASYRKVLQDINELPSVIQEVSKRMEIRGYTEDGNGLAFAPDALRIEITGPIGLHLSVVDLPGLIEVPDDNRDDEDVNAVMDMVTAYLESSRTIILAVVQASNDVATQKIIRLARHHDPEGQRTVGIITKPDLINVGSESRIARIAKNQDTIKLKLGFFLVKNPAPTEIKEQITMTFRSQRELEFFSEPKWASQHLDRNRVGANKLRQFLQVLLDSHIEKELPKVRDEIKKSLTTTEAELRFMGDARSSVAHVRSFMTNLSMKYYELLQAALNGSYQSIDVDFFSQIEGSRLRARIQQINTDFAKHMRDCGERRKIGTASKLEQSSVSSTAQLMVTEVQMTAWVREVYMRTRGKELPGNHNLALLAELFHEQSLRWASIAEAHIVAIREVISQWTEKVVKNVVREDEDGLRREVGSILQDSLDNCEKLALEELNKLLEDERQSPLTYNHYYTDNIQKSRVTTQKAAVRNAIFLARTEDWNGKLHINNDTATIERFISAVESRIIVDMDEQACKEALTQLNAYYKVAMKTFTDNVTRQVIERHMISPLPQAFCPTSIAQLSDEELLRIGSEPNHEAERRTKLANMAQALRQSLVDLQRPVY</sequence>
<dbReference type="InterPro" id="IPR020850">
    <property type="entry name" value="GED_dom"/>
</dbReference>
<dbReference type="GO" id="GO:0005525">
    <property type="term" value="F:GTP binding"/>
    <property type="evidence" value="ECO:0007669"/>
    <property type="project" value="InterPro"/>
</dbReference>
<dbReference type="PhylomeDB" id="B6QMR6"/>
<dbReference type="Pfam" id="PF00350">
    <property type="entry name" value="Dynamin_N"/>
    <property type="match status" value="1"/>
</dbReference>
<dbReference type="OrthoDB" id="415706at2759"/>
<evidence type="ECO:0000256" key="1">
    <source>
        <dbReference type="ARBA" id="ARBA00022741"/>
    </source>
</evidence>
<dbReference type="PROSITE" id="PS51718">
    <property type="entry name" value="G_DYNAMIN_2"/>
    <property type="match status" value="1"/>
</dbReference>
<evidence type="ECO:0000259" key="4">
    <source>
        <dbReference type="PROSITE" id="PS51718"/>
    </source>
</evidence>
<dbReference type="STRING" id="441960.B6QMR6"/>
<reference evidence="6" key="1">
    <citation type="journal article" date="2015" name="Genome Announc.">
        <title>Genome sequence of the AIDS-associated pathogen Penicillium marneffei (ATCC18224) and its near taxonomic relative Talaromyces stipitatus (ATCC10500).</title>
        <authorList>
            <person name="Nierman W.C."/>
            <person name="Fedorova-Abrams N.D."/>
            <person name="Andrianopoulos A."/>
        </authorList>
    </citation>
    <scope>NUCLEOTIDE SEQUENCE [LARGE SCALE GENOMIC DNA]</scope>
    <source>
        <strain evidence="6">ATCC 18224 / CBS 334.59 / QM 7333</strain>
    </source>
</reference>
<dbReference type="Pfam" id="PF01031">
    <property type="entry name" value="Dynamin_M"/>
    <property type="match status" value="1"/>
</dbReference>
<feature type="domain" description="GED" evidence="3">
    <location>
        <begin position="624"/>
        <end position="712"/>
    </location>
</feature>
<protein>
    <submittedName>
        <fullName evidence="5">Dynamin GTPase, putative</fullName>
    </submittedName>
</protein>
<dbReference type="CDD" id="cd08771">
    <property type="entry name" value="DLP_1"/>
    <property type="match status" value="1"/>
</dbReference>